<proteinExistence type="predicted"/>
<dbReference type="Proteomes" id="UP001196301">
    <property type="component" value="Unassembled WGS sequence"/>
</dbReference>
<evidence type="ECO:0000259" key="4">
    <source>
        <dbReference type="SMART" id="SM00729"/>
    </source>
</evidence>
<dbReference type="InterPro" id="IPR007197">
    <property type="entry name" value="rSAM"/>
</dbReference>
<organism evidence="5 6">
    <name type="scientific">Intestinibacter bartlettii</name>
    <dbReference type="NCBI Taxonomy" id="261299"/>
    <lineage>
        <taxon>Bacteria</taxon>
        <taxon>Bacillati</taxon>
        <taxon>Bacillota</taxon>
        <taxon>Clostridia</taxon>
        <taxon>Peptostreptococcales</taxon>
        <taxon>Peptostreptococcaceae</taxon>
        <taxon>Intestinibacter</taxon>
    </lineage>
</organism>
<dbReference type="InterPro" id="IPR040086">
    <property type="entry name" value="MJ0683-like"/>
</dbReference>
<dbReference type="PANTHER" id="PTHR43432:SF5">
    <property type="entry name" value="ELP3_MIAA_NIFB-LIKE RADICAL SAM CORE DOMAIN-CONTAINING PROTEIN"/>
    <property type="match status" value="1"/>
</dbReference>
<keyword evidence="1" id="KW-0479">Metal-binding</keyword>
<name>A0ABS6DUD5_9FIRM</name>
<evidence type="ECO:0000256" key="2">
    <source>
        <dbReference type="ARBA" id="ARBA00023004"/>
    </source>
</evidence>
<dbReference type="InterPro" id="IPR006638">
    <property type="entry name" value="Elp3/MiaA/NifB-like_rSAM"/>
</dbReference>
<dbReference type="SFLD" id="SFLDS00029">
    <property type="entry name" value="Radical_SAM"/>
    <property type="match status" value="1"/>
</dbReference>
<accession>A0ABS6DUD5</accession>
<keyword evidence="2" id="KW-0408">Iron</keyword>
<dbReference type="SFLD" id="SFLDG01084">
    <property type="entry name" value="Uncharacterised_Radical_SAM_Su"/>
    <property type="match status" value="1"/>
</dbReference>
<evidence type="ECO:0000256" key="3">
    <source>
        <dbReference type="ARBA" id="ARBA00023014"/>
    </source>
</evidence>
<keyword evidence="6" id="KW-1185">Reference proteome</keyword>
<comment type="caution">
    <text evidence="5">The sequence shown here is derived from an EMBL/GenBank/DDBJ whole genome shotgun (WGS) entry which is preliminary data.</text>
</comment>
<gene>
    <name evidence="5" type="ORF">KQI20_02080</name>
</gene>
<sequence>MEFIIAKEILSKVQYDNSHWFSTDYNMNLYRGCCHGCIYCDSRSNCYNIIDFDRVRIKKDCIPILEKQLKSKRHSGVIQIGAMSDTYNPFEKKYEVTREALKLIDKYGFGVAIATKSDLILRDIDILKKINTHSPVIVKFSITCGDDNLSKVIEPNVCVSSKRFEAIKKLRDAGIYTGVLMMPLLPFINDTKDNIDKIINQAYKSRANFIYPMFGVTLRSNQRFYYYTKLRENFPNLVSKYQNLYSDKYVCNSPNFKSLQKYFEEKCSKLGITYKMDDIISEYKSRFESEQISFDL</sequence>
<protein>
    <submittedName>
        <fullName evidence="5">Radical SAM protein</fullName>
    </submittedName>
</protein>
<keyword evidence="3" id="KW-0411">Iron-sulfur</keyword>
<dbReference type="CDD" id="cd01335">
    <property type="entry name" value="Radical_SAM"/>
    <property type="match status" value="1"/>
</dbReference>
<reference evidence="5 6" key="1">
    <citation type="submission" date="2021-06" db="EMBL/GenBank/DDBJ databases">
        <authorList>
            <person name="Sun Q."/>
            <person name="Li D."/>
        </authorList>
    </citation>
    <scope>NUCLEOTIDE SEQUENCE [LARGE SCALE GENOMIC DNA]</scope>
    <source>
        <strain evidence="5 6">N19</strain>
    </source>
</reference>
<dbReference type="PANTHER" id="PTHR43432">
    <property type="entry name" value="SLR0285 PROTEIN"/>
    <property type="match status" value="1"/>
</dbReference>
<evidence type="ECO:0000256" key="1">
    <source>
        <dbReference type="ARBA" id="ARBA00022723"/>
    </source>
</evidence>
<evidence type="ECO:0000313" key="5">
    <source>
        <dbReference type="EMBL" id="MBU5335219.1"/>
    </source>
</evidence>
<feature type="domain" description="Elp3/MiaA/NifB-like radical SAM core" evidence="4">
    <location>
        <begin position="23"/>
        <end position="247"/>
    </location>
</feature>
<dbReference type="SMART" id="SM00729">
    <property type="entry name" value="Elp3"/>
    <property type="match status" value="1"/>
</dbReference>
<dbReference type="EMBL" id="JAHLOQ010000003">
    <property type="protein sequence ID" value="MBU5335219.1"/>
    <property type="molecule type" value="Genomic_DNA"/>
</dbReference>
<dbReference type="Pfam" id="PF04055">
    <property type="entry name" value="Radical_SAM"/>
    <property type="match status" value="1"/>
</dbReference>
<evidence type="ECO:0000313" key="6">
    <source>
        <dbReference type="Proteomes" id="UP001196301"/>
    </source>
</evidence>
<dbReference type="RefSeq" id="WP_216568378.1">
    <property type="nucleotide sequence ID" value="NZ_JAHLOQ010000003.1"/>
</dbReference>